<dbReference type="AlphaFoldDB" id="A0A918XBD4"/>
<keyword evidence="3" id="KW-1185">Reference proteome</keyword>
<dbReference type="Proteomes" id="UP000654947">
    <property type="component" value="Unassembled WGS sequence"/>
</dbReference>
<feature type="region of interest" description="Disordered" evidence="1">
    <location>
        <begin position="242"/>
        <end position="284"/>
    </location>
</feature>
<dbReference type="EMBL" id="BMXL01000006">
    <property type="protein sequence ID" value="GHD22135.1"/>
    <property type="molecule type" value="Genomic_DNA"/>
</dbReference>
<name>A0A918XBD4_9ACTN</name>
<accession>A0A918XBD4</accession>
<evidence type="ECO:0000256" key="1">
    <source>
        <dbReference type="SAM" id="MobiDB-lite"/>
    </source>
</evidence>
<evidence type="ECO:0000313" key="2">
    <source>
        <dbReference type="EMBL" id="GHD22135.1"/>
    </source>
</evidence>
<evidence type="ECO:0000313" key="3">
    <source>
        <dbReference type="Proteomes" id="UP000654947"/>
    </source>
</evidence>
<protein>
    <submittedName>
        <fullName evidence="2">Uncharacterized protein</fullName>
    </submittedName>
</protein>
<organism evidence="2 3">
    <name type="scientific">Nocardiopsis kunsanensis</name>
    <dbReference type="NCBI Taxonomy" id="141693"/>
    <lineage>
        <taxon>Bacteria</taxon>
        <taxon>Bacillati</taxon>
        <taxon>Actinomycetota</taxon>
        <taxon>Actinomycetes</taxon>
        <taxon>Streptosporangiales</taxon>
        <taxon>Nocardiopsidaceae</taxon>
        <taxon>Nocardiopsis</taxon>
    </lineage>
</organism>
<comment type="caution">
    <text evidence="2">The sequence shown here is derived from an EMBL/GenBank/DDBJ whole genome shotgun (WGS) entry which is preliminary data.</text>
</comment>
<sequence>MRNISEHALLAAAQPVVGDEFGGEPDLVVLAVPVVPLRRVLLDVGAAAAGPHHLPEVVVECGLGVLPGFFVHASGPHQVRVFREVAGLEGFGWDTVVAPGDDGERRGCLPLPAVPFHEPLADDELPSEAVRRDPAVPTDRLFEGRLEPLPSHAVGERLDLAGEGGCALADVVGAGEEDRERAGIVVPAGQFRCEEAAYLARQPVVPQDAGDGGAVGHVLPEGSQSSVSRSCLAHTDLAAAERAPGQADSWGVEVMGPPNRRFGDAVPRTPGLAESGQSRHPRRL</sequence>
<proteinExistence type="predicted"/>
<gene>
    <name evidence="2" type="ORF">GCM10007147_16080</name>
</gene>
<reference evidence="2 3" key="1">
    <citation type="journal article" date="2014" name="Int. J. Syst. Evol. Microbiol.">
        <title>Complete genome sequence of Corynebacterium casei LMG S-19264T (=DSM 44701T), isolated from a smear-ripened cheese.</title>
        <authorList>
            <consortium name="US DOE Joint Genome Institute (JGI-PGF)"/>
            <person name="Walter F."/>
            <person name="Albersmeier A."/>
            <person name="Kalinowski J."/>
            <person name="Ruckert C."/>
        </authorList>
    </citation>
    <scope>NUCLEOTIDE SEQUENCE [LARGE SCALE GENOMIC DNA]</scope>
    <source>
        <strain evidence="2 3">KCTC 19473</strain>
    </source>
</reference>